<sequence length="337" mass="37143">MEHGPSCIWPRGTSSLAISLDHDVPTDLQRHHVIELLAPDDDGAITDQFLNLTFCDRMMDRDAILKHVALTDTLNTEWSHLRTIIKEKVTQNVELFLSGSDKPPPTPTFSPSTTPSGGLKLPPFPSRSPVVRTPVNYMTAEEANEMRDTVFGLLDSFDSCKSAIYSSEAMRIVPLPTETVYIRGKVSEGSREDPPRHIDPGLLPTSHRKRTGHDRAGHGFHRFPSCPKYANVFSCIFPPQRCTPLQIPQPSAFALDPCGRCRRITSRTIGNQIPGLVDELDDPSPGHLSEHPVALSSVTSTEGTAVGVLSDRFVSAHEQEEEPPVDEKEGDKENAQV</sequence>
<reference evidence="2" key="1">
    <citation type="submission" date="2023-11" db="EMBL/GenBank/DDBJ databases">
        <authorList>
            <person name="De Vega J J."/>
            <person name="De Vega J J."/>
        </authorList>
    </citation>
    <scope>NUCLEOTIDE SEQUENCE</scope>
</reference>
<protein>
    <submittedName>
        <fullName evidence="2">Uncharacterized protein</fullName>
    </submittedName>
</protein>
<dbReference type="Proteomes" id="UP001295794">
    <property type="component" value="Unassembled WGS sequence"/>
</dbReference>
<accession>A0AAD2HLR1</accession>
<gene>
    <name evidence="2" type="ORF">MYCIT1_LOCUS26838</name>
</gene>
<evidence type="ECO:0000256" key="1">
    <source>
        <dbReference type="SAM" id="MobiDB-lite"/>
    </source>
</evidence>
<feature type="region of interest" description="Disordered" evidence="1">
    <location>
        <begin position="97"/>
        <end position="126"/>
    </location>
</feature>
<comment type="caution">
    <text evidence="2">The sequence shown here is derived from an EMBL/GenBank/DDBJ whole genome shotgun (WGS) entry which is preliminary data.</text>
</comment>
<evidence type="ECO:0000313" key="3">
    <source>
        <dbReference type="Proteomes" id="UP001295794"/>
    </source>
</evidence>
<feature type="region of interest" description="Disordered" evidence="1">
    <location>
        <begin position="313"/>
        <end position="337"/>
    </location>
</feature>
<keyword evidence="3" id="KW-1185">Reference proteome</keyword>
<feature type="compositionally biased region" description="Basic and acidic residues" evidence="1">
    <location>
        <begin position="325"/>
        <end position="337"/>
    </location>
</feature>
<feature type="compositionally biased region" description="Basic and acidic residues" evidence="1">
    <location>
        <begin position="187"/>
        <end position="199"/>
    </location>
</feature>
<organism evidence="2 3">
    <name type="scientific">Mycena citricolor</name>
    <dbReference type="NCBI Taxonomy" id="2018698"/>
    <lineage>
        <taxon>Eukaryota</taxon>
        <taxon>Fungi</taxon>
        <taxon>Dikarya</taxon>
        <taxon>Basidiomycota</taxon>
        <taxon>Agaricomycotina</taxon>
        <taxon>Agaricomycetes</taxon>
        <taxon>Agaricomycetidae</taxon>
        <taxon>Agaricales</taxon>
        <taxon>Marasmiineae</taxon>
        <taxon>Mycenaceae</taxon>
        <taxon>Mycena</taxon>
    </lineage>
</organism>
<evidence type="ECO:0000313" key="2">
    <source>
        <dbReference type="EMBL" id="CAK5277755.1"/>
    </source>
</evidence>
<feature type="region of interest" description="Disordered" evidence="1">
    <location>
        <begin position="187"/>
        <end position="215"/>
    </location>
</feature>
<proteinExistence type="predicted"/>
<dbReference type="EMBL" id="CAVNYO010000419">
    <property type="protein sequence ID" value="CAK5277755.1"/>
    <property type="molecule type" value="Genomic_DNA"/>
</dbReference>
<dbReference type="AlphaFoldDB" id="A0AAD2HLR1"/>
<name>A0AAD2HLR1_9AGAR</name>